<dbReference type="EMBL" id="JACGWJ010000018">
    <property type="protein sequence ID" value="KAL0349984.1"/>
    <property type="molecule type" value="Genomic_DNA"/>
</dbReference>
<protein>
    <submittedName>
        <fullName evidence="2">Uncharacterized protein</fullName>
    </submittedName>
</protein>
<evidence type="ECO:0000256" key="1">
    <source>
        <dbReference type="SAM" id="MobiDB-lite"/>
    </source>
</evidence>
<sequence length="262" mass="29493">MLEKAQIRERNNLSLKEVLDIEAMEDTPLIQFGRTEKSGLKTHHDNALVITALLADYEVGRIFINFRSSADILFEKAYNVYMQLGDIPLEKVNTSLYRFAGEIIHPRGMISLLLKLGTQTPQKICMIKFPMVDVSSAYNAILGRPALKAFQAVISTCHMKIKFLAPGGMGEVQRDPLLSRKCYIETVRKGQKRNMEETYKEAPSNKQRKGVQQEEKSEEGEGTSPKVLPAKKMLNIELSLGDSGKTTQIGSQMDDTIWKEVI</sequence>
<comment type="caution">
    <text evidence="2">The sequence shown here is derived from an EMBL/GenBank/DDBJ whole genome shotgun (WGS) entry which is preliminary data.</text>
</comment>
<organism evidence="2">
    <name type="scientific">Sesamum radiatum</name>
    <name type="common">Black benniseed</name>
    <dbReference type="NCBI Taxonomy" id="300843"/>
    <lineage>
        <taxon>Eukaryota</taxon>
        <taxon>Viridiplantae</taxon>
        <taxon>Streptophyta</taxon>
        <taxon>Embryophyta</taxon>
        <taxon>Tracheophyta</taxon>
        <taxon>Spermatophyta</taxon>
        <taxon>Magnoliopsida</taxon>
        <taxon>eudicotyledons</taxon>
        <taxon>Gunneridae</taxon>
        <taxon>Pentapetalae</taxon>
        <taxon>asterids</taxon>
        <taxon>lamiids</taxon>
        <taxon>Lamiales</taxon>
        <taxon>Pedaliaceae</taxon>
        <taxon>Sesamum</taxon>
    </lineage>
</organism>
<name>A0AAW2P1Y7_SESRA</name>
<feature type="region of interest" description="Disordered" evidence="1">
    <location>
        <begin position="194"/>
        <end position="230"/>
    </location>
</feature>
<proteinExistence type="predicted"/>
<dbReference type="AlphaFoldDB" id="A0AAW2P1Y7"/>
<dbReference type="PANTHER" id="PTHR33240:SF15">
    <property type="entry name" value="GAG-PRO-LIKE PROTEIN"/>
    <property type="match status" value="1"/>
</dbReference>
<reference evidence="2" key="2">
    <citation type="journal article" date="2024" name="Plant">
        <title>Genomic evolution and insights into agronomic trait innovations of Sesamum species.</title>
        <authorList>
            <person name="Miao H."/>
            <person name="Wang L."/>
            <person name="Qu L."/>
            <person name="Liu H."/>
            <person name="Sun Y."/>
            <person name="Le M."/>
            <person name="Wang Q."/>
            <person name="Wei S."/>
            <person name="Zheng Y."/>
            <person name="Lin W."/>
            <person name="Duan Y."/>
            <person name="Cao H."/>
            <person name="Xiong S."/>
            <person name="Wang X."/>
            <person name="Wei L."/>
            <person name="Li C."/>
            <person name="Ma Q."/>
            <person name="Ju M."/>
            <person name="Zhao R."/>
            <person name="Li G."/>
            <person name="Mu C."/>
            <person name="Tian Q."/>
            <person name="Mei H."/>
            <person name="Zhang T."/>
            <person name="Gao T."/>
            <person name="Zhang H."/>
        </authorList>
    </citation>
    <scope>NUCLEOTIDE SEQUENCE</scope>
    <source>
        <strain evidence="2">G02</strain>
    </source>
</reference>
<gene>
    <name evidence="2" type="ORF">Sradi_4147600</name>
</gene>
<evidence type="ECO:0000313" key="2">
    <source>
        <dbReference type="EMBL" id="KAL0349984.1"/>
    </source>
</evidence>
<reference evidence="2" key="1">
    <citation type="submission" date="2020-06" db="EMBL/GenBank/DDBJ databases">
        <authorList>
            <person name="Li T."/>
            <person name="Hu X."/>
            <person name="Zhang T."/>
            <person name="Song X."/>
            <person name="Zhang H."/>
            <person name="Dai N."/>
            <person name="Sheng W."/>
            <person name="Hou X."/>
            <person name="Wei L."/>
        </authorList>
    </citation>
    <scope>NUCLEOTIDE SEQUENCE</scope>
    <source>
        <strain evidence="2">G02</strain>
        <tissue evidence="2">Leaf</tissue>
    </source>
</reference>
<dbReference type="PANTHER" id="PTHR33240">
    <property type="entry name" value="OS08G0508500 PROTEIN"/>
    <property type="match status" value="1"/>
</dbReference>
<accession>A0AAW2P1Y7</accession>